<reference evidence="2" key="1">
    <citation type="journal article" date="2024" name="J. Gen. Virol.">
        <title>Novel phages of Pseudomonas syringae unveil numerous potential auxiliary metabolic genes.</title>
        <authorList>
            <person name="Feltin C."/>
            <person name="Garneau J.R."/>
            <person name="Morris C.E."/>
            <person name="Berard A."/>
            <person name="Torres-Barcelo C."/>
        </authorList>
    </citation>
    <scope>NUCLEOTIDE SEQUENCE</scope>
</reference>
<sequence>MATAKRKTARAVLPNAGVEASYRRQLDALVAEMARSTLYWVSAAYRANPSELSVAMDALPSIDLVRRLRDIGKRWIKKFDDMAEDIAKKFADSGRKSTDNSLQNALKDAGFAVNFKVTPVVKDAMNAVVAENVALIKSIPQQYLTDVEGIVMRGFTAGRDLKSISDELQARHGVTSKRAALIARDQSNKLTATVTQARRVELGLFEAEWVHSGAGREPRPSHVKAGKDRQKFDVRKGCLIDGKYILPGQEINCRCSSKTVLPF</sequence>
<feature type="domain" description="Phage head morphogenesis" evidence="1">
    <location>
        <begin position="146"/>
        <end position="256"/>
    </location>
</feature>
<name>A0AAU6W287_9VIRU</name>
<organism evidence="2">
    <name type="scientific">Pseudomonas phage Orisa02</name>
    <dbReference type="NCBI Taxonomy" id="3138543"/>
    <lineage>
        <taxon>Viruses</taxon>
    </lineage>
</organism>
<gene>
    <name evidence="2" type="ORF">Orisa02_00005</name>
</gene>
<dbReference type="InterPro" id="IPR006528">
    <property type="entry name" value="Phage_head_morphogenesis_dom"/>
</dbReference>
<protein>
    <submittedName>
        <fullName evidence="2">Head protein</fullName>
    </submittedName>
</protein>
<evidence type="ECO:0000259" key="1">
    <source>
        <dbReference type="Pfam" id="PF04233"/>
    </source>
</evidence>
<dbReference type="EMBL" id="PP179328">
    <property type="protein sequence ID" value="XAI70806.1"/>
    <property type="molecule type" value="Genomic_DNA"/>
</dbReference>
<proteinExistence type="predicted"/>
<accession>A0AAU6W287</accession>
<evidence type="ECO:0000313" key="2">
    <source>
        <dbReference type="EMBL" id="XAI70806.1"/>
    </source>
</evidence>
<dbReference type="Pfam" id="PF04233">
    <property type="entry name" value="Phage_Mu_F"/>
    <property type="match status" value="1"/>
</dbReference>